<gene>
    <name evidence="1" type="ORF">A2482_03155</name>
</gene>
<reference evidence="1 2" key="1">
    <citation type="journal article" date="2016" name="Nat. Commun.">
        <title>Thousands of microbial genomes shed light on interconnected biogeochemical processes in an aquifer system.</title>
        <authorList>
            <person name="Anantharaman K."/>
            <person name="Brown C.T."/>
            <person name="Hug L.A."/>
            <person name="Sharon I."/>
            <person name="Castelle C.J."/>
            <person name="Probst A.J."/>
            <person name="Thomas B.C."/>
            <person name="Singh A."/>
            <person name="Wilkins M.J."/>
            <person name="Karaoz U."/>
            <person name="Brodie E.L."/>
            <person name="Williams K.H."/>
            <person name="Hubbard S.S."/>
            <person name="Banfield J.F."/>
        </authorList>
    </citation>
    <scope>NUCLEOTIDE SEQUENCE [LARGE SCALE GENOMIC DNA]</scope>
</reference>
<evidence type="ECO:0000313" key="1">
    <source>
        <dbReference type="EMBL" id="OGF36084.1"/>
    </source>
</evidence>
<dbReference type="Proteomes" id="UP000178656">
    <property type="component" value="Unassembled WGS sequence"/>
</dbReference>
<accession>A0A1F5TAT1</accession>
<organism evidence="1 2">
    <name type="scientific">Candidatus Falkowbacteria bacterium RIFOXYC2_FULL_48_21</name>
    <dbReference type="NCBI Taxonomy" id="1798005"/>
    <lineage>
        <taxon>Bacteria</taxon>
        <taxon>Candidatus Falkowiibacteriota</taxon>
    </lineage>
</organism>
<dbReference type="AlphaFoldDB" id="A0A1F5TAT1"/>
<dbReference type="PROSITE" id="PS51257">
    <property type="entry name" value="PROKAR_LIPOPROTEIN"/>
    <property type="match status" value="1"/>
</dbReference>
<comment type="caution">
    <text evidence="1">The sequence shown here is derived from an EMBL/GenBank/DDBJ whole genome shotgun (WGS) entry which is preliminary data.</text>
</comment>
<protein>
    <submittedName>
        <fullName evidence="1">Uncharacterized protein</fullName>
    </submittedName>
</protein>
<proteinExistence type="predicted"/>
<name>A0A1F5TAT1_9BACT</name>
<evidence type="ECO:0000313" key="2">
    <source>
        <dbReference type="Proteomes" id="UP000178656"/>
    </source>
</evidence>
<dbReference type="EMBL" id="MFGM01000039">
    <property type="protein sequence ID" value="OGF36084.1"/>
    <property type="molecule type" value="Genomic_DNA"/>
</dbReference>
<sequence length="156" mass="17221">MQHIVKFIVVFALVFALSACSIVPERQVRDAIAVDLQKHANNALLDMPLDDFNNPEGNMYTVGLNHEVFGINSNPAESDKVDGRATDAWQANYRAQVAKAKRDVFAKAGVNWSKVKNEYPAFANLSAVLTAEEVIYLLQVDGVYIWADEGLKPAVL</sequence>